<dbReference type="AlphaFoldDB" id="A0A9Q3HZY5"/>
<evidence type="ECO:0000313" key="9">
    <source>
        <dbReference type="Proteomes" id="UP000765509"/>
    </source>
</evidence>
<feature type="transmembrane region" description="Helical" evidence="6">
    <location>
        <begin position="144"/>
        <end position="168"/>
    </location>
</feature>
<dbReference type="InterPro" id="IPR036259">
    <property type="entry name" value="MFS_trans_sf"/>
</dbReference>
<dbReference type="SUPFAM" id="SSF103473">
    <property type="entry name" value="MFS general substrate transporter"/>
    <property type="match status" value="1"/>
</dbReference>
<gene>
    <name evidence="8" type="ORF">O181_060779</name>
</gene>
<evidence type="ECO:0000313" key="8">
    <source>
        <dbReference type="EMBL" id="MBW0521064.1"/>
    </source>
</evidence>
<feature type="transmembrane region" description="Helical" evidence="6">
    <location>
        <begin position="22"/>
        <end position="45"/>
    </location>
</feature>
<dbReference type="Gene3D" id="1.20.1250.20">
    <property type="entry name" value="MFS general substrate transporter like domains"/>
    <property type="match status" value="1"/>
</dbReference>
<dbReference type="EMBL" id="AVOT02028552">
    <property type="protein sequence ID" value="MBW0521064.1"/>
    <property type="molecule type" value="Genomic_DNA"/>
</dbReference>
<dbReference type="GO" id="GO:0016020">
    <property type="term" value="C:membrane"/>
    <property type="evidence" value="ECO:0007669"/>
    <property type="project" value="UniProtKB-SubCell"/>
</dbReference>
<feature type="transmembrane region" description="Helical" evidence="6">
    <location>
        <begin position="322"/>
        <end position="342"/>
    </location>
</feature>
<protein>
    <recommendedName>
        <fullName evidence="7">Major facilitator superfamily (MFS) profile domain-containing protein</fullName>
    </recommendedName>
</protein>
<dbReference type="PROSITE" id="PS50850">
    <property type="entry name" value="MFS"/>
    <property type="match status" value="1"/>
</dbReference>
<dbReference type="PANTHER" id="PTHR23511">
    <property type="entry name" value="SYNAPTIC VESICLE GLYCOPROTEIN 2"/>
    <property type="match status" value="1"/>
</dbReference>
<dbReference type="Pfam" id="PF07690">
    <property type="entry name" value="MFS_1"/>
    <property type="match status" value="1"/>
</dbReference>
<evidence type="ECO:0000256" key="2">
    <source>
        <dbReference type="ARBA" id="ARBA00022448"/>
    </source>
</evidence>
<organism evidence="8 9">
    <name type="scientific">Austropuccinia psidii MF-1</name>
    <dbReference type="NCBI Taxonomy" id="1389203"/>
    <lineage>
        <taxon>Eukaryota</taxon>
        <taxon>Fungi</taxon>
        <taxon>Dikarya</taxon>
        <taxon>Basidiomycota</taxon>
        <taxon>Pucciniomycotina</taxon>
        <taxon>Pucciniomycetes</taxon>
        <taxon>Pucciniales</taxon>
        <taxon>Sphaerophragmiaceae</taxon>
        <taxon>Austropuccinia</taxon>
    </lineage>
</organism>
<comment type="subcellular location">
    <subcellularLocation>
        <location evidence="1">Membrane</location>
        <topology evidence="1">Multi-pass membrane protein</topology>
    </subcellularLocation>
</comment>
<comment type="caution">
    <text evidence="8">The sequence shown here is derived from an EMBL/GenBank/DDBJ whole genome shotgun (WGS) entry which is preliminary data.</text>
</comment>
<dbReference type="OrthoDB" id="4139357at2759"/>
<reference evidence="8" key="1">
    <citation type="submission" date="2021-03" db="EMBL/GenBank/DDBJ databases">
        <title>Draft genome sequence of rust myrtle Austropuccinia psidii MF-1, a brazilian biotype.</title>
        <authorList>
            <person name="Quecine M.C."/>
            <person name="Pachon D.M.R."/>
            <person name="Bonatelli M.L."/>
            <person name="Correr F.H."/>
            <person name="Franceschini L.M."/>
            <person name="Leite T.F."/>
            <person name="Margarido G.R.A."/>
            <person name="Almeida C.A."/>
            <person name="Ferrarezi J.A."/>
            <person name="Labate C.A."/>
        </authorList>
    </citation>
    <scope>NUCLEOTIDE SEQUENCE</scope>
    <source>
        <strain evidence="8">MF-1</strain>
    </source>
</reference>
<feature type="transmembrane region" description="Helical" evidence="6">
    <location>
        <begin position="479"/>
        <end position="499"/>
    </location>
</feature>
<evidence type="ECO:0000256" key="4">
    <source>
        <dbReference type="ARBA" id="ARBA00022989"/>
    </source>
</evidence>
<evidence type="ECO:0000256" key="5">
    <source>
        <dbReference type="ARBA" id="ARBA00023136"/>
    </source>
</evidence>
<keyword evidence="2" id="KW-0813">Transport</keyword>
<keyword evidence="4 6" id="KW-1133">Transmembrane helix</keyword>
<dbReference type="Proteomes" id="UP000765509">
    <property type="component" value="Unassembled WGS sequence"/>
</dbReference>
<evidence type="ECO:0000256" key="6">
    <source>
        <dbReference type="SAM" id="Phobius"/>
    </source>
</evidence>
<dbReference type="InterPro" id="IPR011701">
    <property type="entry name" value="MFS"/>
</dbReference>
<evidence type="ECO:0000259" key="7">
    <source>
        <dbReference type="PROSITE" id="PS50850"/>
    </source>
</evidence>
<dbReference type="PANTHER" id="PTHR23511:SF5">
    <property type="entry name" value="MAJOR FACILITATOR-TYPE TRANSPORTER HXNZ-RELATED"/>
    <property type="match status" value="1"/>
</dbReference>
<sequence length="508" mass="56331">MTNTPLDSIIEKLGFGKYQKKLLILCGFGWLCDNMWLQSIAIILPRVQIHFRTPDRQIGFLFTSVFFGMMIGAWVWGISSDLYGRRTPFNVTLLISSIFGILSGLAPSFSLLCLFLFGLGFAVGGSMPTDGTLFLENIPKSRHYLLTALSVFFSFGSVISSSLGLLILPHASCREPEAGKTLLCNSELQNRGWRYLLISLAMLTFIMFICRVTLFTLKESPKYLMSVGRTTDAVLAVKLISAQNGSELIISEADVEDNAPEVVTTLQPQYHALGDHSINSLSSVYSLVGIIANWRDLSFNQVKNLQERIEMLLVPDLRLTTILVWGIWMMVSFAYTSFNVFLPTYLEKLHQGSDQLEDSLKDYLLYTISGCPGSLIAAWMIETKLGRKQTMVISTLATSISILGFLKVRTSIGVRISSMLVSLTTTILYAVIYGYTPEVFPSSIRGTGYGIASSLSRISGMISPLIVGQLIRIWGIQSALWLSVIIFFFVTGLISQLPLETRVDRSGL</sequence>
<keyword evidence="3 6" id="KW-0812">Transmembrane</keyword>
<dbReference type="CDD" id="cd17316">
    <property type="entry name" value="MFS_SV2_like"/>
    <property type="match status" value="1"/>
</dbReference>
<feature type="transmembrane region" description="Helical" evidence="6">
    <location>
        <begin position="91"/>
        <end position="124"/>
    </location>
</feature>
<feature type="transmembrane region" description="Helical" evidence="6">
    <location>
        <begin position="363"/>
        <end position="381"/>
    </location>
</feature>
<feature type="transmembrane region" description="Helical" evidence="6">
    <location>
        <begin position="387"/>
        <end position="406"/>
    </location>
</feature>
<evidence type="ECO:0000256" key="3">
    <source>
        <dbReference type="ARBA" id="ARBA00022692"/>
    </source>
</evidence>
<feature type="transmembrane region" description="Helical" evidence="6">
    <location>
        <begin position="195"/>
        <end position="217"/>
    </location>
</feature>
<feature type="transmembrane region" description="Helical" evidence="6">
    <location>
        <begin position="418"/>
        <end position="436"/>
    </location>
</feature>
<evidence type="ECO:0000256" key="1">
    <source>
        <dbReference type="ARBA" id="ARBA00004141"/>
    </source>
</evidence>
<feature type="transmembrane region" description="Helical" evidence="6">
    <location>
        <begin position="57"/>
        <end position="79"/>
    </location>
</feature>
<dbReference type="InterPro" id="IPR020846">
    <property type="entry name" value="MFS_dom"/>
</dbReference>
<dbReference type="GO" id="GO:0022857">
    <property type="term" value="F:transmembrane transporter activity"/>
    <property type="evidence" value="ECO:0007669"/>
    <property type="project" value="InterPro"/>
</dbReference>
<keyword evidence="9" id="KW-1185">Reference proteome</keyword>
<keyword evidence="5 6" id="KW-0472">Membrane</keyword>
<accession>A0A9Q3HZY5</accession>
<proteinExistence type="predicted"/>
<feature type="domain" description="Major facilitator superfamily (MFS) profile" evidence="7">
    <location>
        <begin position="22"/>
        <end position="502"/>
    </location>
</feature>
<name>A0A9Q3HZY5_9BASI</name>